<dbReference type="Gene3D" id="3.30.565.60">
    <property type="match status" value="1"/>
</dbReference>
<dbReference type="KEGG" id="das:Daes_1654"/>
<feature type="domain" description="Schlafen AlbA-2" evidence="1">
    <location>
        <begin position="14"/>
        <end position="135"/>
    </location>
</feature>
<feature type="domain" description="Filamentation induced by cAMP protein Fic-like C-terminal" evidence="2">
    <location>
        <begin position="538"/>
        <end position="588"/>
    </location>
</feature>
<evidence type="ECO:0000259" key="2">
    <source>
        <dbReference type="Pfam" id="PF21247"/>
    </source>
</evidence>
<dbReference type="Pfam" id="PF13749">
    <property type="entry name" value="HATPase_c_4"/>
    <property type="match status" value="1"/>
</dbReference>
<name>E6VXW0_PSEA9</name>
<dbReference type="STRING" id="643562.Daes_1654"/>
<dbReference type="eggNOG" id="COG2865">
    <property type="taxonomic scope" value="Bacteria"/>
</dbReference>
<evidence type="ECO:0000259" key="1">
    <source>
        <dbReference type="Pfam" id="PF04326"/>
    </source>
</evidence>
<dbReference type="PANTHER" id="PTHR30595">
    <property type="entry name" value="GLPR-RELATED TRANSCRIPTIONAL REPRESSOR"/>
    <property type="match status" value="1"/>
</dbReference>
<dbReference type="Pfam" id="PF21247">
    <property type="entry name" value="Fic-like_C"/>
    <property type="match status" value="1"/>
</dbReference>
<dbReference type="EMBL" id="CP002431">
    <property type="protein sequence ID" value="ADU62667.1"/>
    <property type="molecule type" value="Genomic_DNA"/>
</dbReference>
<proteinExistence type="predicted"/>
<dbReference type="AlphaFoldDB" id="E6VXW0"/>
<dbReference type="PANTHER" id="PTHR30595:SF6">
    <property type="entry name" value="SCHLAFEN ALBA-2 DOMAIN-CONTAINING PROTEIN"/>
    <property type="match status" value="1"/>
</dbReference>
<reference evidence="3 4" key="2">
    <citation type="journal article" date="2014" name="Genome Announc.">
        <title>Complete Genome Sequence of the Subsurface, Mesophilic Sulfate-Reducing Bacterium Desulfovibrio aespoeensis Aspo-2.</title>
        <authorList>
            <person name="Pedersen K."/>
            <person name="Bengtsson A."/>
            <person name="Edlund J."/>
            <person name="Rabe L."/>
            <person name="Hazen T."/>
            <person name="Chakraborty R."/>
            <person name="Goodwin L."/>
            <person name="Shapiro N."/>
        </authorList>
    </citation>
    <scope>NUCLEOTIDE SEQUENCE [LARGE SCALE GENOMIC DNA]</scope>
    <source>
        <strain evidence="4">ATCC 700646 / DSM 10631 / Aspo-2</strain>
    </source>
</reference>
<dbReference type="RefSeq" id="WP_013514584.1">
    <property type="nucleotide sequence ID" value="NC_014844.1"/>
</dbReference>
<dbReference type="HOGENOM" id="CLU_024970_0_1_7"/>
<keyword evidence="4" id="KW-1185">Reference proteome</keyword>
<accession>E6VXW0</accession>
<sequence length="612" mass="69642">MTQDELIQLLSAHEWTDVEFKEARQAVPKNAYETVSAFANTAGGHLVFGVKKDGARFEVVGVLDVDKVQNEFVSTLRQKEKISLIINVEEHLHNIDGNDLLVFYVPEATRAEKPVFLNKDIRKAFIRKGGADVRCSQEEIQRLINDASADRYDGQIIEFDLQSCFDPSTISWYRNVYERKPGNRSYADKNDIEFLFELGLIRETQQGWKASRASILLFGRDGSFRDIMPRPVADCQRFGTVFGEYTPGSRWADRIVLDFNLIRSWQSLLDWYQKVATTPFHVDPTTMQRTDMPPDYIAFRESVINVLIHQDYADHSRKPEIRHFTDRTIFWNPGDAFASFADLLEPGEKEVRNPRIVTAFRRIGLSENAGWGLRDVFTNWQQLGNVPPVIHNDKATKTFELVLPKELLLSEEQIMFQAQLGVHLDPDAARLFAYICREKEISVADAKAVLAQSTAQSLVKLQYLLNQALIKEIEPESFYGLAEHLLSRFPSDQPSDQVGGRLVTPSTDQPQVSIPDTTPPRLELSEHHRAVIRLCEIPRSAGDLMGELGLSHRTFFRSTVLEPLLAGGLIQQTHPELPNHPKQAYVLTEAGLRLSELMRTQGQTQNDDNQRI</sequence>
<dbReference type="OrthoDB" id="9789524at2"/>
<organism evidence="3 4">
    <name type="scientific">Pseudodesulfovibrio aespoeensis (strain ATCC 700646 / DSM 10631 / Aspo-2)</name>
    <name type="common">Desulfovibrio aespoeensis</name>
    <dbReference type="NCBI Taxonomy" id="643562"/>
    <lineage>
        <taxon>Bacteria</taxon>
        <taxon>Pseudomonadati</taxon>
        <taxon>Thermodesulfobacteriota</taxon>
        <taxon>Desulfovibrionia</taxon>
        <taxon>Desulfovibrionales</taxon>
        <taxon>Desulfovibrionaceae</taxon>
    </lineage>
</organism>
<evidence type="ECO:0000313" key="4">
    <source>
        <dbReference type="Proteomes" id="UP000002191"/>
    </source>
</evidence>
<dbReference type="InterPro" id="IPR038461">
    <property type="entry name" value="Schlafen_AlbA_2_dom_sf"/>
</dbReference>
<dbReference type="InterPro" id="IPR038475">
    <property type="entry name" value="RecG_C_sf"/>
</dbReference>
<protein>
    <submittedName>
        <fullName evidence="3">AAA-4 family protein</fullName>
    </submittedName>
</protein>
<dbReference type="InterPro" id="IPR007421">
    <property type="entry name" value="Schlafen_AlbA_2_dom"/>
</dbReference>
<dbReference type="InterPro" id="IPR049514">
    <property type="entry name" value="Fic-like_C"/>
</dbReference>
<reference evidence="4" key="1">
    <citation type="submission" date="2010-12" db="EMBL/GenBank/DDBJ databases">
        <title>Complete sequence of Desulfovibrio aespoeensis Aspo-2.</title>
        <authorList>
            <consortium name="US DOE Joint Genome Institute"/>
            <person name="Lucas S."/>
            <person name="Copeland A."/>
            <person name="Lapidus A."/>
            <person name="Cheng J.-F."/>
            <person name="Goodwin L."/>
            <person name="Pitluck S."/>
            <person name="Chertkov O."/>
            <person name="Misra M."/>
            <person name="Detter J.C."/>
            <person name="Han C."/>
            <person name="Tapia R."/>
            <person name="Land M."/>
            <person name="Hauser L."/>
            <person name="Kyrpides N."/>
            <person name="Ivanova N."/>
            <person name="Ovchinnikova G."/>
            <person name="Pedersen K."/>
            <person name="Jagevall S."/>
            <person name="Hazen T."/>
            <person name="Woyke T."/>
        </authorList>
    </citation>
    <scope>NUCLEOTIDE SEQUENCE [LARGE SCALE GENOMIC DNA]</scope>
    <source>
        <strain evidence="4">ATCC 700646 / DSM 10631 / Aspo-2</strain>
    </source>
</reference>
<dbReference type="Pfam" id="PF04326">
    <property type="entry name" value="SLFN_AlbA_2"/>
    <property type="match status" value="1"/>
</dbReference>
<evidence type="ECO:0000313" key="3">
    <source>
        <dbReference type="EMBL" id="ADU62667.1"/>
    </source>
</evidence>
<dbReference type="Proteomes" id="UP000002191">
    <property type="component" value="Chromosome"/>
</dbReference>
<gene>
    <name evidence="3" type="ordered locus">Daes_1654</name>
</gene>
<dbReference type="Gene3D" id="3.30.950.30">
    <property type="entry name" value="Schlafen, AAA domain"/>
    <property type="match status" value="1"/>
</dbReference>